<dbReference type="EMBL" id="FNHG01000001">
    <property type="protein sequence ID" value="SDL68791.1"/>
    <property type="molecule type" value="Genomic_DNA"/>
</dbReference>
<dbReference type="SUPFAM" id="SSF50630">
    <property type="entry name" value="Acid proteases"/>
    <property type="match status" value="1"/>
</dbReference>
<dbReference type="InterPro" id="IPR008503">
    <property type="entry name" value="Asp_endopeptidase"/>
</dbReference>
<dbReference type="AlphaFoldDB" id="A0A1G9M4C4"/>
<proteinExistence type="predicted"/>
<feature type="domain" description="Retropepsin-like aspartic endopeptidase" evidence="1">
    <location>
        <begin position="13"/>
        <end position="145"/>
    </location>
</feature>
<sequence>MTKPHRASPRTEIGWREIVGLPGLDIPALHAKIDTGARTSALNASIVREFERAGETWVEFDVTFTEDRHVQRCLAPIADRREIKNTSGIPELRHVIETRLTLGSRQWSIELSLADREPMKYDLILGRTALRNRRICVNPGRSFLSGPPSHPVPAAGQPA</sequence>
<organism evidence="2 3">
    <name type="scientific">Maricaulis salignorans</name>
    <dbReference type="NCBI Taxonomy" id="144026"/>
    <lineage>
        <taxon>Bacteria</taxon>
        <taxon>Pseudomonadati</taxon>
        <taxon>Pseudomonadota</taxon>
        <taxon>Alphaproteobacteria</taxon>
        <taxon>Maricaulales</taxon>
        <taxon>Maricaulaceae</taxon>
        <taxon>Maricaulis</taxon>
    </lineage>
</organism>
<dbReference type="PANTHER" id="PTHR38037">
    <property type="entry name" value="ZN_PROTEASE DOMAIN-CONTAINING PROTEIN"/>
    <property type="match status" value="1"/>
</dbReference>
<dbReference type="STRING" id="144026.SAMN04488568_101312"/>
<gene>
    <name evidence="2" type="ORF">SAMN04488568_101312</name>
</gene>
<accession>A0A1G9M4C4</accession>
<keyword evidence="3" id="KW-1185">Reference proteome</keyword>
<dbReference type="Gene3D" id="2.40.70.10">
    <property type="entry name" value="Acid Proteases"/>
    <property type="match status" value="1"/>
</dbReference>
<protein>
    <submittedName>
        <fullName evidence="2">Uncharacterized conserved protein</fullName>
    </submittedName>
</protein>
<reference evidence="2 3" key="1">
    <citation type="submission" date="2016-10" db="EMBL/GenBank/DDBJ databases">
        <authorList>
            <person name="de Groot N.N."/>
        </authorList>
    </citation>
    <scope>NUCLEOTIDE SEQUENCE [LARGE SCALE GENOMIC DNA]</scope>
    <source>
        <strain evidence="2 3">DSM 16077</strain>
    </source>
</reference>
<dbReference type="Pfam" id="PF05618">
    <property type="entry name" value="Zn_protease"/>
    <property type="match status" value="1"/>
</dbReference>
<dbReference type="RefSeq" id="WP_091765703.1">
    <property type="nucleotide sequence ID" value="NZ_FNHG01000001.1"/>
</dbReference>
<name>A0A1G9M4C4_9PROT</name>
<dbReference type="InterPro" id="IPR021109">
    <property type="entry name" value="Peptidase_aspartic_dom_sf"/>
</dbReference>
<dbReference type="Proteomes" id="UP000199759">
    <property type="component" value="Unassembled WGS sequence"/>
</dbReference>
<evidence type="ECO:0000313" key="3">
    <source>
        <dbReference type="Proteomes" id="UP000199759"/>
    </source>
</evidence>
<evidence type="ECO:0000313" key="2">
    <source>
        <dbReference type="EMBL" id="SDL68791.1"/>
    </source>
</evidence>
<dbReference type="OrthoDB" id="9782977at2"/>
<evidence type="ECO:0000259" key="1">
    <source>
        <dbReference type="Pfam" id="PF05618"/>
    </source>
</evidence>
<dbReference type="PANTHER" id="PTHR38037:SF2">
    <property type="entry name" value="ATP-DEPENDENT ZINC PROTEASE DOMAIN-CONTAINING PROTEIN-RELATED"/>
    <property type="match status" value="1"/>
</dbReference>